<dbReference type="Proteomes" id="UP001234297">
    <property type="component" value="Chromosome 1"/>
</dbReference>
<comment type="caution">
    <text evidence="1">The sequence shown here is derived from an EMBL/GenBank/DDBJ whole genome shotgun (WGS) entry which is preliminary data.</text>
</comment>
<organism evidence="1 2">
    <name type="scientific">Persea americana</name>
    <name type="common">Avocado</name>
    <dbReference type="NCBI Taxonomy" id="3435"/>
    <lineage>
        <taxon>Eukaryota</taxon>
        <taxon>Viridiplantae</taxon>
        <taxon>Streptophyta</taxon>
        <taxon>Embryophyta</taxon>
        <taxon>Tracheophyta</taxon>
        <taxon>Spermatophyta</taxon>
        <taxon>Magnoliopsida</taxon>
        <taxon>Magnoliidae</taxon>
        <taxon>Laurales</taxon>
        <taxon>Lauraceae</taxon>
        <taxon>Persea</taxon>
    </lineage>
</organism>
<evidence type="ECO:0000313" key="2">
    <source>
        <dbReference type="Proteomes" id="UP001234297"/>
    </source>
</evidence>
<accession>A0ACC2MW38</accession>
<keyword evidence="2" id="KW-1185">Reference proteome</keyword>
<dbReference type="EMBL" id="CM056809">
    <property type="protein sequence ID" value="KAJ8649728.1"/>
    <property type="molecule type" value="Genomic_DNA"/>
</dbReference>
<gene>
    <name evidence="1" type="ORF">MRB53_002751</name>
</gene>
<name>A0ACC2MW38_PERAE</name>
<protein>
    <submittedName>
        <fullName evidence="1">Uncharacterized protein</fullName>
    </submittedName>
</protein>
<reference evidence="1 2" key="1">
    <citation type="journal article" date="2022" name="Hortic Res">
        <title>A haplotype resolved chromosomal level avocado genome allows analysis of novel avocado genes.</title>
        <authorList>
            <person name="Nath O."/>
            <person name="Fletcher S.J."/>
            <person name="Hayward A."/>
            <person name="Shaw L.M."/>
            <person name="Masouleh A.K."/>
            <person name="Furtado A."/>
            <person name="Henry R.J."/>
            <person name="Mitter N."/>
        </authorList>
    </citation>
    <scope>NUCLEOTIDE SEQUENCE [LARGE SCALE GENOMIC DNA]</scope>
    <source>
        <strain evidence="2">cv. Hass</strain>
    </source>
</reference>
<proteinExistence type="predicted"/>
<evidence type="ECO:0000313" key="1">
    <source>
        <dbReference type="EMBL" id="KAJ8649728.1"/>
    </source>
</evidence>
<sequence length="116" mass="13011">MAYSRVACLVLAFAMLATHIVDAAIPCPRLKQRLYPCTVYLKNKSGDSGSCCHEVRMVNNALKTKVDRQTACKCILQEVHDTRGLDVNRLAKLPQTCRVSIRGYIVRQHFNCNSIS</sequence>